<dbReference type="GO" id="GO:0008270">
    <property type="term" value="F:zinc ion binding"/>
    <property type="evidence" value="ECO:0007669"/>
    <property type="project" value="InterPro"/>
</dbReference>
<dbReference type="GO" id="GO:0003676">
    <property type="term" value="F:nucleic acid binding"/>
    <property type="evidence" value="ECO:0007669"/>
    <property type="project" value="InterPro"/>
</dbReference>
<dbReference type="Pfam" id="PF01844">
    <property type="entry name" value="HNH"/>
    <property type="match status" value="1"/>
</dbReference>
<sequence length="404" mass="44198">MALRDLTRDAVIAAIREFDRVGRERFLVKYGFAESRRLFVVYEGKFYDSKALAGAAHAFLSGQPPLRATEFSGGWSHAAGVLQRLGFDVIDRVPLLTVQELVRAIEELRPATVASGPMLKQAVVLLWAIGRAQRGADRVLVWERTQAELIPLLSAHHRSGERPEGRPDYPIAALCRAGLWTLDTSAAVPTAHGDARLRRWFDEHQPDGGLPAPVYELLRSSGLARVQVVTAIIDKFFGDFDYVAVTKAVGLEGGSVIDDNPALTDDEASSEDPKRAYQDLIDVVTNREASTRGKRRPTVGNDPIRLAAAQRAVILRSGGLCENPSCGKPAPDHTDSGLPVLEVDHVSDIATGGRDHPVQMIALCPDCHAVKTRGRSRHQLRERLLVAAKERHEAWCGTAELLEA</sequence>
<evidence type="ECO:0000313" key="2">
    <source>
        <dbReference type="EMBL" id="PXX68772.1"/>
    </source>
</evidence>
<dbReference type="InterPro" id="IPR058807">
    <property type="entry name" value="ScoMcrA_N"/>
</dbReference>
<dbReference type="Pfam" id="PF26345">
    <property type="entry name" value="ScoMcrA_N"/>
    <property type="match status" value="1"/>
</dbReference>
<accession>A0A318KAL7</accession>
<protein>
    <submittedName>
        <fullName evidence="2">5-methylcytosine-specific restriction protein A</fullName>
    </submittedName>
</protein>
<dbReference type="Pfam" id="PF26340">
    <property type="entry name" value="DNA-SBD_ScoMcrA"/>
    <property type="match status" value="1"/>
</dbReference>
<comment type="caution">
    <text evidence="2">The sequence shown here is derived from an EMBL/GenBank/DDBJ whole genome shotgun (WGS) entry which is preliminary data.</text>
</comment>
<evidence type="ECO:0000313" key="3">
    <source>
        <dbReference type="Proteomes" id="UP000247569"/>
    </source>
</evidence>
<dbReference type="SMART" id="SM00507">
    <property type="entry name" value="HNHc"/>
    <property type="match status" value="1"/>
</dbReference>
<dbReference type="GO" id="GO:0004519">
    <property type="term" value="F:endonuclease activity"/>
    <property type="evidence" value="ECO:0007669"/>
    <property type="project" value="InterPro"/>
</dbReference>
<dbReference type="EMBL" id="QJKF01000002">
    <property type="protein sequence ID" value="PXX68772.1"/>
    <property type="molecule type" value="Genomic_DNA"/>
</dbReference>
<gene>
    <name evidence="2" type="ORF">DFR70_102458</name>
</gene>
<dbReference type="AlphaFoldDB" id="A0A318KAL7"/>
<dbReference type="InterPro" id="IPR058813">
    <property type="entry name" value="DNA-SBD_ScoMcrA"/>
</dbReference>
<dbReference type="InterPro" id="IPR002711">
    <property type="entry name" value="HNH"/>
</dbReference>
<proteinExistence type="predicted"/>
<name>A0A318KAL7_9NOCA</name>
<dbReference type="CDD" id="cd00085">
    <property type="entry name" value="HNHc"/>
    <property type="match status" value="1"/>
</dbReference>
<dbReference type="Gene3D" id="1.10.30.50">
    <property type="match status" value="1"/>
</dbReference>
<keyword evidence="3" id="KW-1185">Reference proteome</keyword>
<dbReference type="InterPro" id="IPR003615">
    <property type="entry name" value="HNH_nuc"/>
</dbReference>
<dbReference type="Proteomes" id="UP000247569">
    <property type="component" value="Unassembled WGS sequence"/>
</dbReference>
<dbReference type="OrthoDB" id="9802640at2"/>
<evidence type="ECO:0000259" key="1">
    <source>
        <dbReference type="SMART" id="SM00507"/>
    </source>
</evidence>
<reference evidence="2 3" key="1">
    <citation type="submission" date="2018-05" db="EMBL/GenBank/DDBJ databases">
        <title>Genomic Encyclopedia of Type Strains, Phase IV (KMG-IV): sequencing the most valuable type-strain genomes for metagenomic binning, comparative biology and taxonomic classification.</title>
        <authorList>
            <person name="Goeker M."/>
        </authorList>
    </citation>
    <scope>NUCLEOTIDE SEQUENCE [LARGE SCALE GENOMIC DNA]</scope>
    <source>
        <strain evidence="2 3">DSM 44704</strain>
    </source>
</reference>
<organism evidence="2 3">
    <name type="scientific">Nocardia tenerifensis</name>
    <dbReference type="NCBI Taxonomy" id="228006"/>
    <lineage>
        <taxon>Bacteria</taxon>
        <taxon>Bacillati</taxon>
        <taxon>Actinomycetota</taxon>
        <taxon>Actinomycetes</taxon>
        <taxon>Mycobacteriales</taxon>
        <taxon>Nocardiaceae</taxon>
        <taxon>Nocardia</taxon>
    </lineage>
</organism>
<feature type="domain" description="HNH nuclease" evidence="1">
    <location>
        <begin position="309"/>
        <end position="369"/>
    </location>
</feature>
<dbReference type="RefSeq" id="WP_051187150.1">
    <property type="nucleotide sequence ID" value="NZ_QJKF01000002.1"/>
</dbReference>